<dbReference type="InterPro" id="IPR001670">
    <property type="entry name" value="ADH_Fe/GldA"/>
</dbReference>
<keyword evidence="5" id="KW-1185">Reference proteome</keyword>
<reference evidence="4" key="1">
    <citation type="submission" date="2022-07" db="EMBL/GenBank/DDBJ databases">
        <authorList>
            <person name="Wu T."/>
        </authorList>
    </citation>
    <scope>NUCLEOTIDE SEQUENCE</scope>
    <source>
        <strain evidence="4">SD-1</strain>
    </source>
</reference>
<accession>A0AAX3EG61</accession>
<dbReference type="InterPro" id="IPR049692">
    <property type="entry name" value="Daptide_DH"/>
</dbReference>
<name>A0AAX3EG61_PAEUR</name>
<dbReference type="AlphaFoldDB" id="A0AAX3EG61"/>
<dbReference type="EMBL" id="CP101185">
    <property type="protein sequence ID" value="UYV97015.1"/>
    <property type="molecule type" value="Genomic_DNA"/>
</dbReference>
<dbReference type="Gene3D" id="3.40.50.1970">
    <property type="match status" value="1"/>
</dbReference>
<dbReference type="Pfam" id="PF00465">
    <property type="entry name" value="Fe-ADH"/>
    <property type="match status" value="1"/>
</dbReference>
<gene>
    <name evidence="4" type="ORF">NL394_18535</name>
</gene>
<sequence>MSPKYVGSLTRGRVGLVVDAALAAHQSTLLEGDLRGVAVLALDAVPVNVVTLREVVGFIQEHRLDTVVALGGGSIMDAAKLAAMFSADPSLAIFVERHVKRSGLLVLPPVPYTSKRPKTVLLPSTVGTGAEASAVACLDTVVGRRLLASPQLAGDVAVLDAGHLATLPRSLVLEGLLEAFLRVAGTMAGSTASMFDDDGHHLLARIVRLGEQLRKEDSPEDRLLAARLSMETHTGWSLTGRNPYGAKHWYVANELAYLTGARKMAATAPLIAPIWEEIERGNFPWGDADRLRRLWSAANSEEAFDVRPSKGIAELIHQWDIPRLSGCSEGTIKDASTAAVRNWGGVLPMLRGIGAVQIQHVLRAALT</sequence>
<dbReference type="NCBIfam" id="NF041822">
    <property type="entry name" value="daptide_DH"/>
    <property type="match status" value="1"/>
</dbReference>
<evidence type="ECO:0000313" key="4">
    <source>
        <dbReference type="EMBL" id="UYV97015.1"/>
    </source>
</evidence>
<dbReference type="Proteomes" id="UP001163293">
    <property type="component" value="Chromosome"/>
</dbReference>
<dbReference type="EC" id="1.1.1.1" evidence="4"/>
<dbReference type="InterPro" id="IPR039697">
    <property type="entry name" value="Alcohol_dehydrogenase_Fe"/>
</dbReference>
<evidence type="ECO:0000313" key="5">
    <source>
        <dbReference type="Proteomes" id="UP001163293"/>
    </source>
</evidence>
<organism evidence="4 5">
    <name type="scientific">Paenarthrobacter ureafaciens</name>
    <dbReference type="NCBI Taxonomy" id="37931"/>
    <lineage>
        <taxon>Bacteria</taxon>
        <taxon>Bacillati</taxon>
        <taxon>Actinomycetota</taxon>
        <taxon>Actinomycetes</taxon>
        <taxon>Micrococcales</taxon>
        <taxon>Micrococcaceae</taxon>
        <taxon>Paenarthrobacter</taxon>
    </lineage>
</organism>
<evidence type="ECO:0000256" key="1">
    <source>
        <dbReference type="ARBA" id="ARBA00007358"/>
    </source>
</evidence>
<protein>
    <submittedName>
        <fullName evidence="4">Iron-containing alcohol dehydrogenase</fullName>
        <ecNumber evidence="4">1.1.1.1</ecNumber>
    </submittedName>
</protein>
<dbReference type="SUPFAM" id="SSF56796">
    <property type="entry name" value="Dehydroquinate synthase-like"/>
    <property type="match status" value="1"/>
</dbReference>
<dbReference type="GO" id="GO:0004022">
    <property type="term" value="F:alcohol dehydrogenase (NAD+) activity"/>
    <property type="evidence" value="ECO:0007669"/>
    <property type="project" value="UniProtKB-EC"/>
</dbReference>
<proteinExistence type="inferred from homology"/>
<dbReference type="PANTHER" id="PTHR11496:SF102">
    <property type="entry name" value="ALCOHOL DEHYDROGENASE 4"/>
    <property type="match status" value="1"/>
</dbReference>
<comment type="similarity">
    <text evidence="1">Belongs to the iron-containing alcohol dehydrogenase family.</text>
</comment>
<evidence type="ECO:0000259" key="3">
    <source>
        <dbReference type="Pfam" id="PF00465"/>
    </source>
</evidence>
<dbReference type="RefSeq" id="WP_228145601.1">
    <property type="nucleotide sequence ID" value="NZ_BDMH01000021.1"/>
</dbReference>
<dbReference type="PANTHER" id="PTHR11496">
    <property type="entry name" value="ALCOHOL DEHYDROGENASE"/>
    <property type="match status" value="1"/>
</dbReference>
<keyword evidence="2 4" id="KW-0560">Oxidoreductase</keyword>
<feature type="domain" description="Alcohol dehydrogenase iron-type/glycerol dehydrogenase GldA" evidence="3">
    <location>
        <begin position="8"/>
        <end position="160"/>
    </location>
</feature>
<evidence type="ECO:0000256" key="2">
    <source>
        <dbReference type="ARBA" id="ARBA00023002"/>
    </source>
</evidence>
<dbReference type="GO" id="GO:0046872">
    <property type="term" value="F:metal ion binding"/>
    <property type="evidence" value="ECO:0007669"/>
    <property type="project" value="InterPro"/>
</dbReference>